<evidence type="ECO:0000256" key="2">
    <source>
        <dbReference type="ARBA" id="ARBA00023125"/>
    </source>
</evidence>
<keyword evidence="6" id="KW-1185">Reference proteome</keyword>
<feature type="domain" description="HTH araC/xylS-type" evidence="4">
    <location>
        <begin position="155"/>
        <end position="253"/>
    </location>
</feature>
<sequence>MKKAKDISPEHFIAEHFFVYTIKGTMNLFDGNEHRALQAGDSCIARKNRLGRIHNVRENDELEKVIIAFDEKFLQSFQEKHKLRAAKFKPVNTFIQLKQHPLLPYYIDSLQPYYKHGNLLAPFGEVKREELLLILLKSQPELAGLFFDYGMPGKINIEAFMSRNYQFNISIERFAFLTGRSLSAFKRDFKQAFNESPGRWLVLKRLQEAYFLIEKKHKKPSEIYLDLGFETLSHFSYAFKAHFGLTPTALLARRGGQ</sequence>
<evidence type="ECO:0000313" key="6">
    <source>
        <dbReference type="Proteomes" id="UP000261174"/>
    </source>
</evidence>
<dbReference type="Gene3D" id="1.10.10.60">
    <property type="entry name" value="Homeodomain-like"/>
    <property type="match status" value="1"/>
</dbReference>
<dbReference type="InterPro" id="IPR018060">
    <property type="entry name" value="HTH_AraC"/>
</dbReference>
<dbReference type="InterPro" id="IPR050204">
    <property type="entry name" value="AraC_XylS_family_regulators"/>
</dbReference>
<accession>A0A3E1NX98</accession>
<dbReference type="PANTHER" id="PTHR46796">
    <property type="entry name" value="HTH-TYPE TRANSCRIPTIONAL ACTIVATOR RHAS-RELATED"/>
    <property type="match status" value="1"/>
</dbReference>
<dbReference type="GO" id="GO:0043565">
    <property type="term" value="F:sequence-specific DNA binding"/>
    <property type="evidence" value="ECO:0007669"/>
    <property type="project" value="InterPro"/>
</dbReference>
<comment type="caution">
    <text evidence="5">The sequence shown here is derived from an EMBL/GenBank/DDBJ whole genome shotgun (WGS) entry which is preliminary data.</text>
</comment>
<dbReference type="Proteomes" id="UP000261174">
    <property type="component" value="Unassembled WGS sequence"/>
</dbReference>
<evidence type="ECO:0000313" key="5">
    <source>
        <dbReference type="EMBL" id="RFM32542.1"/>
    </source>
</evidence>
<organism evidence="5 6">
    <name type="scientific">Chitinophaga silvisoli</name>
    <dbReference type="NCBI Taxonomy" id="2291814"/>
    <lineage>
        <taxon>Bacteria</taxon>
        <taxon>Pseudomonadati</taxon>
        <taxon>Bacteroidota</taxon>
        <taxon>Chitinophagia</taxon>
        <taxon>Chitinophagales</taxon>
        <taxon>Chitinophagaceae</taxon>
        <taxon>Chitinophaga</taxon>
    </lineage>
</organism>
<evidence type="ECO:0000259" key="4">
    <source>
        <dbReference type="PROSITE" id="PS01124"/>
    </source>
</evidence>
<protein>
    <submittedName>
        <fullName evidence="5">AraC family transcriptional regulator</fullName>
    </submittedName>
</protein>
<dbReference type="EMBL" id="QTJV01000009">
    <property type="protein sequence ID" value="RFM32542.1"/>
    <property type="molecule type" value="Genomic_DNA"/>
</dbReference>
<evidence type="ECO:0000256" key="3">
    <source>
        <dbReference type="ARBA" id="ARBA00023163"/>
    </source>
</evidence>
<keyword evidence="2" id="KW-0238">DNA-binding</keyword>
<proteinExistence type="predicted"/>
<evidence type="ECO:0000256" key="1">
    <source>
        <dbReference type="ARBA" id="ARBA00023015"/>
    </source>
</evidence>
<dbReference type="GO" id="GO:0003700">
    <property type="term" value="F:DNA-binding transcription factor activity"/>
    <property type="evidence" value="ECO:0007669"/>
    <property type="project" value="InterPro"/>
</dbReference>
<gene>
    <name evidence="5" type="ORF">DXN04_22935</name>
</gene>
<dbReference type="AlphaFoldDB" id="A0A3E1NX98"/>
<dbReference type="SMART" id="SM00342">
    <property type="entry name" value="HTH_ARAC"/>
    <property type="match status" value="1"/>
</dbReference>
<dbReference type="PROSITE" id="PS01124">
    <property type="entry name" value="HTH_ARAC_FAMILY_2"/>
    <property type="match status" value="1"/>
</dbReference>
<keyword evidence="1" id="KW-0805">Transcription regulation</keyword>
<dbReference type="InterPro" id="IPR009057">
    <property type="entry name" value="Homeodomain-like_sf"/>
</dbReference>
<dbReference type="Pfam" id="PF22200">
    <property type="entry name" value="ExsA_N"/>
    <property type="match status" value="1"/>
</dbReference>
<dbReference type="Pfam" id="PF12833">
    <property type="entry name" value="HTH_18"/>
    <property type="match status" value="1"/>
</dbReference>
<reference evidence="5 6" key="1">
    <citation type="submission" date="2018-08" db="EMBL/GenBank/DDBJ databases">
        <title>Chitinophaga sp. K20C18050901, a novel bacterium isolated from forest soil.</title>
        <authorList>
            <person name="Wang C."/>
        </authorList>
    </citation>
    <scope>NUCLEOTIDE SEQUENCE [LARGE SCALE GENOMIC DNA]</scope>
    <source>
        <strain evidence="5 6">K20C18050901</strain>
    </source>
</reference>
<dbReference type="OrthoDB" id="4480133at2"/>
<dbReference type="SUPFAM" id="SSF46689">
    <property type="entry name" value="Homeodomain-like"/>
    <property type="match status" value="1"/>
</dbReference>
<dbReference type="RefSeq" id="WP_116855735.1">
    <property type="nucleotide sequence ID" value="NZ_QTJV01000009.1"/>
</dbReference>
<keyword evidence="3" id="KW-0804">Transcription</keyword>
<dbReference type="InterPro" id="IPR054015">
    <property type="entry name" value="ExsA-like_N"/>
</dbReference>
<name>A0A3E1NX98_9BACT</name>